<evidence type="ECO:0000313" key="3">
    <source>
        <dbReference type="EMBL" id="GLH97655.1"/>
    </source>
</evidence>
<comment type="caution">
    <text evidence="3">The sequence shown here is derived from an EMBL/GenBank/DDBJ whole genome shotgun (WGS) entry which is preliminary data.</text>
</comment>
<dbReference type="CDD" id="cd06664">
    <property type="entry name" value="IscU_like"/>
    <property type="match status" value="1"/>
</dbReference>
<sequence length="167" mass="17616">MQIDQLYQEIILDHYKHPHGRGLREPFGGEAHHVNPTCGDEVTIRVATDDGSFSDISYDGMGCSISQASASVLHELLTGRATGEAFQVVDGFVELMGGRGQVTPDEDLLGDGVAFAGVARYPARVKCALLPWMAFKDAAARAGVGPSSQSSQSSPSVAAQEAPEVKA</sequence>
<evidence type="ECO:0000313" key="4">
    <source>
        <dbReference type="Proteomes" id="UP001144280"/>
    </source>
</evidence>
<organism evidence="3 4">
    <name type="scientific">Phytohabitans aurantiacus</name>
    <dbReference type="NCBI Taxonomy" id="3016789"/>
    <lineage>
        <taxon>Bacteria</taxon>
        <taxon>Bacillati</taxon>
        <taxon>Actinomycetota</taxon>
        <taxon>Actinomycetes</taxon>
        <taxon>Micromonosporales</taxon>
        <taxon>Micromonosporaceae</taxon>
    </lineage>
</organism>
<keyword evidence="4" id="KW-1185">Reference proteome</keyword>
<proteinExistence type="predicted"/>
<dbReference type="NCBIfam" id="TIGR01994">
    <property type="entry name" value="SUF_scaf_2"/>
    <property type="match status" value="1"/>
</dbReference>
<gene>
    <name evidence="3" type="primary">nifU</name>
    <name evidence="3" type="ORF">Pa4123_29300</name>
</gene>
<dbReference type="EMBL" id="BSDI01000011">
    <property type="protein sequence ID" value="GLH97655.1"/>
    <property type="molecule type" value="Genomic_DNA"/>
</dbReference>
<dbReference type="Gene3D" id="3.90.1010.10">
    <property type="match status" value="1"/>
</dbReference>
<reference evidence="3" key="1">
    <citation type="submission" date="2022-12" db="EMBL/GenBank/DDBJ databases">
        <title>New Phytohabitans aurantiacus sp. RD004123 nov., an actinomycete isolated from soil.</title>
        <authorList>
            <person name="Triningsih D.W."/>
            <person name="Harunari E."/>
            <person name="Igarashi Y."/>
        </authorList>
    </citation>
    <scope>NUCLEOTIDE SEQUENCE</scope>
    <source>
        <strain evidence="3">RD004123</strain>
    </source>
</reference>
<accession>A0ABQ5QTQ5</accession>
<dbReference type="Proteomes" id="UP001144280">
    <property type="component" value="Unassembled WGS sequence"/>
</dbReference>
<evidence type="ECO:0000259" key="2">
    <source>
        <dbReference type="Pfam" id="PF01592"/>
    </source>
</evidence>
<evidence type="ECO:0000256" key="1">
    <source>
        <dbReference type="SAM" id="MobiDB-lite"/>
    </source>
</evidence>
<protein>
    <submittedName>
        <fullName evidence="3">Iron-sulfur cluster assembly scaffold protein NifU</fullName>
    </submittedName>
</protein>
<dbReference type="PANTHER" id="PTHR10093">
    <property type="entry name" value="IRON-SULFUR CLUSTER ASSEMBLY ENZYME NIFU HOMOLOG"/>
    <property type="match status" value="1"/>
</dbReference>
<feature type="domain" description="NIF system FeS cluster assembly NifU N-terminal" evidence="2">
    <location>
        <begin position="7"/>
        <end position="127"/>
    </location>
</feature>
<dbReference type="InterPro" id="IPR002871">
    <property type="entry name" value="NIF_FeS_clus_asmbl_NifU_N"/>
</dbReference>
<dbReference type="SUPFAM" id="SSF82649">
    <property type="entry name" value="SufE/NifU"/>
    <property type="match status" value="1"/>
</dbReference>
<name>A0ABQ5QTQ5_9ACTN</name>
<dbReference type="RefSeq" id="WP_281895740.1">
    <property type="nucleotide sequence ID" value="NZ_BSDI01000011.1"/>
</dbReference>
<feature type="region of interest" description="Disordered" evidence="1">
    <location>
        <begin position="143"/>
        <end position="167"/>
    </location>
</feature>
<dbReference type="Pfam" id="PF01592">
    <property type="entry name" value="NifU_N"/>
    <property type="match status" value="1"/>
</dbReference>